<protein>
    <submittedName>
        <fullName evidence="2">Uncharacterized protein</fullName>
    </submittedName>
</protein>
<dbReference type="AlphaFoldDB" id="A0A427XT48"/>
<feature type="region of interest" description="Disordered" evidence="1">
    <location>
        <begin position="1"/>
        <end position="46"/>
    </location>
</feature>
<comment type="caution">
    <text evidence="2">The sequence shown here is derived from an EMBL/GenBank/DDBJ whole genome shotgun (WGS) entry which is preliminary data.</text>
</comment>
<name>A0A427XT48_9TREE</name>
<accession>A0A427XT48</accession>
<dbReference type="Proteomes" id="UP000279236">
    <property type="component" value="Unassembled WGS sequence"/>
</dbReference>
<evidence type="ECO:0000256" key="1">
    <source>
        <dbReference type="SAM" id="MobiDB-lite"/>
    </source>
</evidence>
<keyword evidence="3" id="KW-1185">Reference proteome</keyword>
<sequence>MTHENSTSAAASESRPPPADQVAATGATAARTDVAQPSTYSSSIAPTVHEQHYTGIDEDGLNRLVVLAHFEQYVQLNQRLDDIVRLVAATATSSASASASASADADANPGSSSSSNNTVAQILAHRWEPGPATRMVNEILAHDGQASVAELEARLKRQSSPAHHLTATGHAVKALHPPGPPDDEHGHVAAPHSEHDASIAAQVTRVVGEILAAGNLDTFAQVARRISFSPT</sequence>
<gene>
    <name evidence="2" type="ORF">EHS24_008218</name>
</gene>
<feature type="region of interest" description="Disordered" evidence="1">
    <location>
        <begin position="94"/>
        <end position="117"/>
    </location>
</feature>
<organism evidence="2 3">
    <name type="scientific">Apiotrichum porosum</name>
    <dbReference type="NCBI Taxonomy" id="105984"/>
    <lineage>
        <taxon>Eukaryota</taxon>
        <taxon>Fungi</taxon>
        <taxon>Dikarya</taxon>
        <taxon>Basidiomycota</taxon>
        <taxon>Agaricomycotina</taxon>
        <taxon>Tremellomycetes</taxon>
        <taxon>Trichosporonales</taxon>
        <taxon>Trichosporonaceae</taxon>
        <taxon>Apiotrichum</taxon>
    </lineage>
</organism>
<evidence type="ECO:0000313" key="3">
    <source>
        <dbReference type="Proteomes" id="UP000279236"/>
    </source>
</evidence>
<dbReference type="GeneID" id="39592761"/>
<proteinExistence type="predicted"/>
<feature type="compositionally biased region" description="Polar residues" evidence="1">
    <location>
        <begin position="36"/>
        <end position="45"/>
    </location>
</feature>
<dbReference type="EMBL" id="RSCE01000006">
    <property type="protein sequence ID" value="RSH82014.1"/>
    <property type="molecule type" value="Genomic_DNA"/>
</dbReference>
<dbReference type="RefSeq" id="XP_028476469.1">
    <property type="nucleotide sequence ID" value="XM_028623536.1"/>
</dbReference>
<feature type="compositionally biased region" description="Low complexity" evidence="1">
    <location>
        <begin position="1"/>
        <end position="35"/>
    </location>
</feature>
<reference evidence="2 3" key="1">
    <citation type="submission" date="2018-11" db="EMBL/GenBank/DDBJ databases">
        <title>Genome sequence of Apiotrichum porosum DSM 27194.</title>
        <authorList>
            <person name="Aliyu H."/>
            <person name="Gorte O."/>
            <person name="Ochsenreither K."/>
        </authorList>
    </citation>
    <scope>NUCLEOTIDE SEQUENCE [LARGE SCALE GENOMIC DNA]</scope>
    <source>
        <strain evidence="2 3">DSM 27194</strain>
    </source>
</reference>
<evidence type="ECO:0000313" key="2">
    <source>
        <dbReference type="EMBL" id="RSH82014.1"/>
    </source>
</evidence>